<dbReference type="SMART" id="SM00876">
    <property type="entry name" value="BATS"/>
    <property type="match status" value="1"/>
</dbReference>
<feature type="domain" description="Radical SAM core" evidence="7">
    <location>
        <begin position="70"/>
        <end position="289"/>
    </location>
</feature>
<dbReference type="SFLD" id="SFLDF00301">
    <property type="entry name" value="2-iminoacetate_synthase_(ThiH)"/>
    <property type="match status" value="1"/>
</dbReference>
<gene>
    <name evidence="8" type="primary">thiH</name>
    <name evidence="8" type="ORF">L2689_01155</name>
</gene>
<dbReference type="InterPro" id="IPR058240">
    <property type="entry name" value="rSAM_sf"/>
</dbReference>
<dbReference type="InterPro" id="IPR013785">
    <property type="entry name" value="Aldolase_TIM"/>
</dbReference>
<dbReference type="EMBL" id="JAKILK010000001">
    <property type="protein sequence ID" value="MCL1115855.1"/>
    <property type="molecule type" value="Genomic_DNA"/>
</dbReference>
<evidence type="ECO:0000256" key="6">
    <source>
        <dbReference type="ARBA" id="ARBA00023014"/>
    </source>
</evidence>
<dbReference type="SFLD" id="SFLDS00029">
    <property type="entry name" value="Radical_SAM"/>
    <property type="match status" value="1"/>
</dbReference>
<proteinExistence type="predicted"/>
<evidence type="ECO:0000259" key="7">
    <source>
        <dbReference type="PROSITE" id="PS51918"/>
    </source>
</evidence>
<comment type="caution">
    <text evidence="8">The sequence shown here is derived from an EMBL/GenBank/DDBJ whole genome shotgun (WGS) entry which is preliminary data.</text>
</comment>
<accession>A0ABT0KX80</accession>
<evidence type="ECO:0000256" key="3">
    <source>
        <dbReference type="ARBA" id="ARBA00022691"/>
    </source>
</evidence>
<evidence type="ECO:0000256" key="4">
    <source>
        <dbReference type="ARBA" id="ARBA00022723"/>
    </source>
</evidence>
<sequence>MSFSARFSQLNIDDLSMKLYASTPADVERALQYPSGNLSSLMALLSPAAEAYIEQMAQAAAQITRQRFGANLGLYLPLYLSNLCANECDYCGFSMSNKIKRKTLNDDELLAEVDIIKSRGFDSILLVSGEHETKVGIEYFAHVLPQIKQHFSYVAMEVQPLKTDEYQRLVALGLDAVMVYQETYQPQTYTKHHTRGKKQDFIQRLDTPDRVAKAGVDKIGLGVLLGLDDWRLDALLMGYHLDYLERHYWRTRYSISLPRLRPCTGGIEPKVLLTDTGLVQMICAFRLFNQQLDISLSTRETPELRDNLLPLGVTQLSAGSSTQPGGYQQPDSQLDQFEISDERTVAEVIAAMKTRGFNPVFKDWEKAWGLNNANG</sequence>
<evidence type="ECO:0000313" key="9">
    <source>
        <dbReference type="Proteomes" id="UP001203212"/>
    </source>
</evidence>
<reference evidence="8 9" key="1">
    <citation type="submission" date="2022-01" db="EMBL/GenBank/DDBJ databases">
        <title>Whole genome-based taxonomy of the Shewanellaceae.</title>
        <authorList>
            <person name="Martin-Rodriguez A.J."/>
        </authorList>
    </citation>
    <scope>NUCLEOTIDE SEQUENCE [LARGE SCALE GENOMIC DNA]</scope>
    <source>
        <strain evidence="8 9">JCM 17801</strain>
    </source>
</reference>
<dbReference type="SFLD" id="SFLDG01081">
    <property type="entry name" value="cleavage_of_the_Ca-Cb_bond_in"/>
    <property type="match status" value="1"/>
</dbReference>
<dbReference type="NCBIfam" id="TIGR02351">
    <property type="entry name" value="thiH"/>
    <property type="match status" value="1"/>
</dbReference>
<keyword evidence="3" id="KW-0949">S-adenosyl-L-methionine</keyword>
<keyword evidence="4" id="KW-0479">Metal-binding</keyword>
<dbReference type="Pfam" id="PF04055">
    <property type="entry name" value="Radical_SAM"/>
    <property type="match status" value="1"/>
</dbReference>
<dbReference type="Pfam" id="PF06968">
    <property type="entry name" value="BATS"/>
    <property type="match status" value="1"/>
</dbReference>
<protein>
    <submittedName>
        <fullName evidence="8">2-iminoacetate synthase ThiH</fullName>
    </submittedName>
</protein>
<keyword evidence="6" id="KW-0411">Iron-sulfur</keyword>
<evidence type="ECO:0000256" key="2">
    <source>
        <dbReference type="ARBA" id="ARBA00022485"/>
    </source>
</evidence>
<dbReference type="InterPro" id="IPR034428">
    <property type="entry name" value="ThiH/NoCL/HydG-like"/>
</dbReference>
<dbReference type="SFLD" id="SFLDG01060">
    <property type="entry name" value="BATS_domain_containing"/>
    <property type="match status" value="1"/>
</dbReference>
<comment type="cofactor">
    <cofactor evidence="1">
        <name>[4Fe-4S] cluster</name>
        <dbReference type="ChEBI" id="CHEBI:49883"/>
    </cofactor>
</comment>
<dbReference type="PANTHER" id="PTHR43583">
    <property type="entry name" value="2-IMINOACETATE SYNTHASE"/>
    <property type="match status" value="1"/>
</dbReference>
<evidence type="ECO:0000256" key="1">
    <source>
        <dbReference type="ARBA" id="ARBA00001966"/>
    </source>
</evidence>
<dbReference type="PANTHER" id="PTHR43583:SF1">
    <property type="entry name" value="2-IMINOACETATE SYNTHASE"/>
    <property type="match status" value="1"/>
</dbReference>
<name>A0ABT0KX80_9GAMM</name>
<dbReference type="CDD" id="cd01335">
    <property type="entry name" value="Radical_SAM"/>
    <property type="match status" value="1"/>
</dbReference>
<dbReference type="Gene3D" id="3.20.20.70">
    <property type="entry name" value="Aldolase class I"/>
    <property type="match status" value="1"/>
</dbReference>
<dbReference type="InterPro" id="IPR012726">
    <property type="entry name" value="ThiH"/>
</dbReference>
<dbReference type="PROSITE" id="PS51918">
    <property type="entry name" value="RADICAL_SAM"/>
    <property type="match status" value="1"/>
</dbReference>
<organism evidence="8 9">
    <name type="scientific">Shewanella aestuarii</name>
    <dbReference type="NCBI Taxonomy" id="1028752"/>
    <lineage>
        <taxon>Bacteria</taxon>
        <taxon>Pseudomonadati</taxon>
        <taxon>Pseudomonadota</taxon>
        <taxon>Gammaproteobacteria</taxon>
        <taxon>Alteromonadales</taxon>
        <taxon>Shewanellaceae</taxon>
        <taxon>Shewanella</taxon>
    </lineage>
</organism>
<keyword evidence="2" id="KW-0004">4Fe-4S</keyword>
<dbReference type="RefSeq" id="WP_188839552.1">
    <property type="nucleotide sequence ID" value="NZ_BMOT01000001.1"/>
</dbReference>
<dbReference type="Proteomes" id="UP001203212">
    <property type="component" value="Unassembled WGS sequence"/>
</dbReference>
<keyword evidence="9" id="KW-1185">Reference proteome</keyword>
<keyword evidence="5" id="KW-0408">Iron</keyword>
<evidence type="ECO:0000256" key="5">
    <source>
        <dbReference type="ARBA" id="ARBA00023004"/>
    </source>
</evidence>
<dbReference type="SUPFAM" id="SSF102114">
    <property type="entry name" value="Radical SAM enzymes"/>
    <property type="match status" value="1"/>
</dbReference>
<dbReference type="InterPro" id="IPR007197">
    <property type="entry name" value="rSAM"/>
</dbReference>
<evidence type="ECO:0000313" key="8">
    <source>
        <dbReference type="EMBL" id="MCL1115855.1"/>
    </source>
</evidence>
<dbReference type="InterPro" id="IPR010722">
    <property type="entry name" value="BATS_dom"/>
</dbReference>